<accession>A0A7G9GHD4</accession>
<keyword evidence="4 8" id="KW-0808">Transferase</keyword>
<evidence type="ECO:0000256" key="2">
    <source>
        <dbReference type="ARBA" id="ARBA00006739"/>
    </source>
</evidence>
<dbReference type="GO" id="GO:0016757">
    <property type="term" value="F:glycosyltransferase activity"/>
    <property type="evidence" value="ECO:0007669"/>
    <property type="project" value="UniProtKB-KW"/>
</dbReference>
<evidence type="ECO:0000256" key="1">
    <source>
        <dbReference type="ARBA" id="ARBA00004776"/>
    </source>
</evidence>
<comment type="similarity">
    <text evidence="2">Belongs to the glycosyltransferase 2 family.</text>
</comment>
<name>A0A7G9GHD4_9FIRM</name>
<evidence type="ECO:0000256" key="4">
    <source>
        <dbReference type="ARBA" id="ARBA00022679"/>
    </source>
</evidence>
<dbReference type="SUPFAM" id="SSF53448">
    <property type="entry name" value="Nucleotide-diphospho-sugar transferases"/>
    <property type="match status" value="1"/>
</dbReference>
<dbReference type="EMBL" id="CP060635">
    <property type="protein sequence ID" value="QNM10216.1"/>
    <property type="molecule type" value="Genomic_DNA"/>
</dbReference>
<gene>
    <name evidence="8" type="ORF">H9Q79_08110</name>
</gene>
<reference evidence="8 9" key="1">
    <citation type="submission" date="2020-08" db="EMBL/GenBank/DDBJ databases">
        <authorList>
            <person name="Liu C."/>
            <person name="Sun Q."/>
        </authorList>
    </citation>
    <scope>NUCLEOTIDE SEQUENCE [LARGE SCALE GENOMIC DNA]</scope>
    <source>
        <strain evidence="8 9">NSJ-29</strain>
    </source>
</reference>
<dbReference type="InterPro" id="IPR013217">
    <property type="entry name" value="Methyltransf_12"/>
</dbReference>
<dbReference type="InterPro" id="IPR029063">
    <property type="entry name" value="SAM-dependent_MTases_sf"/>
</dbReference>
<evidence type="ECO:0000259" key="5">
    <source>
        <dbReference type="Pfam" id="PF00534"/>
    </source>
</evidence>
<proteinExistence type="inferred from homology"/>
<evidence type="ECO:0000259" key="6">
    <source>
        <dbReference type="Pfam" id="PF00535"/>
    </source>
</evidence>
<evidence type="ECO:0000313" key="9">
    <source>
        <dbReference type="Proteomes" id="UP000515860"/>
    </source>
</evidence>
<dbReference type="Gene3D" id="3.40.50.2000">
    <property type="entry name" value="Glycogen Phosphorylase B"/>
    <property type="match status" value="2"/>
</dbReference>
<protein>
    <submittedName>
        <fullName evidence="8">Glycosyltransferase</fullName>
    </submittedName>
</protein>
<dbReference type="InterPro" id="IPR001173">
    <property type="entry name" value="Glyco_trans_2-like"/>
</dbReference>
<dbReference type="SUPFAM" id="SSF53756">
    <property type="entry name" value="UDP-Glycosyltransferase/glycogen phosphorylase"/>
    <property type="match status" value="2"/>
</dbReference>
<dbReference type="Pfam" id="PF00534">
    <property type="entry name" value="Glycos_transf_1"/>
    <property type="match status" value="1"/>
</dbReference>
<keyword evidence="3" id="KW-0328">Glycosyltransferase</keyword>
<feature type="domain" description="Methyltransferase type 12" evidence="7">
    <location>
        <begin position="70"/>
        <end position="168"/>
    </location>
</feature>
<evidence type="ECO:0000313" key="8">
    <source>
        <dbReference type="EMBL" id="QNM10216.1"/>
    </source>
</evidence>
<dbReference type="Gene3D" id="3.90.550.10">
    <property type="entry name" value="Spore Coat Polysaccharide Biosynthesis Protein SpsA, Chain A"/>
    <property type="match status" value="1"/>
</dbReference>
<dbReference type="PANTHER" id="PTHR43179:SF12">
    <property type="entry name" value="GALACTOFURANOSYLTRANSFERASE GLFT2"/>
    <property type="match status" value="1"/>
</dbReference>
<organism evidence="8 9">
    <name type="scientific">Wansuia hejianensis</name>
    <dbReference type="NCBI Taxonomy" id="2763667"/>
    <lineage>
        <taxon>Bacteria</taxon>
        <taxon>Bacillati</taxon>
        <taxon>Bacillota</taxon>
        <taxon>Clostridia</taxon>
        <taxon>Lachnospirales</taxon>
        <taxon>Lachnospiraceae</taxon>
        <taxon>Wansuia</taxon>
    </lineage>
</organism>
<dbReference type="KEGG" id="whj:H9Q79_08110"/>
<keyword evidence="9" id="KW-1185">Reference proteome</keyword>
<evidence type="ECO:0000259" key="7">
    <source>
        <dbReference type="Pfam" id="PF08242"/>
    </source>
</evidence>
<sequence length="1865" mass="215962">MADLNLRYYSQQDKYSDGDIEDVMLEMAKKGISYEDLPEEEVSFPLIYHFSKIRHNIINWYPMRDHASILEIGSGCGAITGALCEKCDRVVSVELSKKRALINYNRHKEFKNLHIIVGNLNDMIFDEKFDYILLNGVLEYAASFTEGEKPYVEFLKNIACLLKEDGRILIAIENRLGLKYFAGAPEDHTDLYFLGLNNYKDYSSVRTFSKLEMENLLKDSGFAGLRFYYPYPDYKFPKEIFTDHTLVSNGYGRPYEDYKSGRFFLFEESKVAHSLAMEGVAANFSNSFLVEAGKKELEDKEVVLYAKMNSERHEKFQIATVIYDSESGKKVMKQAMTESAKSFVNDMIRIGNSRQNSMYKYLPCAGGQGVLEYPYIQGSTVLEEIRYCVKRRDKEKIIKILLGFYNSYFTNTFLEKDLYTTEFQEVFGSLRGKEEYLCIKPANVDLICENIFWDDNKGIIIDYEWVFDFSVPVAFIMWRMINDMYTQLPELEQVIKRQNIYEIFEIDCIDQENFLAWSKNFAYVYVGCDKMSKYAQESIKVNLNETANSYKHNMLSKLYFDRGRGLNEDDSMVAQGKIYKNRFEIYFDLSAITDIGYMRLDILDNACWCIIDRIDCNCQMGLIPYGSHVFKGRRIYFLSDSPGFIVDTFKPDKVQYIRIEGRIEQLSKNTMLRILNEMSDDLAEKEKVTEKNNFKECEIQEQDLVEAEDESIKQLLKKLIKKLCRKEEKTEQVIFASRAIGSVDVFNYENAILHVAGWAFDMTYKMENPRIVYYHGEEEIATHGVLVIYRSDVAKALGKAEAEESGLTFTAQVSCMHSLKVVLEYDTPKGKGGFELGIVPGDRGVDETVIIPCMDERQIGDLRYFLTHRVAKQVELPPVLFGYTIDIILPVYNGYQYFDALFSSLELTNMKYRLLIVNDKSSDARVLPYLINYTSKHSEAVLINNEKNLGFVGSVNCALSKVENHVVLLNTDVEVPYQWLERLMLPIICYESIASTTPFTNCGTICSFPKFCEDNELFEKMKVWQVDDAFRNVMPQYPVLPTGVGFCMGMNLEVIQEIGLLDADTFGKGYGEENDWCQRAIKRGYKNVQVDNLYVYHKHGGSFLTDEKRKLLEENSKALLKKHPNYDKDVAQYCQKDPMKSVRLYVMIQLLNQQLHVKTTVAFDHSLGGGATEYLDKKKVELIHSQQKFITIRYNIYDNKYYVLYEYKMYKIEFFTEQLHTLLLSLGRVDEIWINELVTYQNVYKVLDSILKWKNEQGAELKMLMHDYFALCPAINLLDAQGNYCGVGTIGQCNHCIPQNQSNACLDFECAEKWRKNWGGFLQDCDEVTVFSLDSKRLLKRAYPELENLKLVPHEPHYLPNVNREKKITNSLNIGLLGVLSYKKGLHVVEKLADLIEEKNINVKLRLIGEADEEIQSSIFSQTGKYKREQLPKIVLEQDIDMFFCPSICPETFSYTVSEIMSMGYPIAIFDIGAPVERVQLYDKGLIIKYGETPEKILNNLLNFMLNELKIKPTATTRGKVLFVAEEISFASRYRVEHFQETLLKQGICSDYIQMDEVKNYDFNGYNSIVLYRCSNVNIVNEIVKESERLSIPVYYDIDDFIFDYDKIDYLEFLQNKEYSQFRIKTEQIHQCMEMCKGYMTSTNTLAAEIMREFPNKKVVIKRNVASIAMQILSNDAWKNANNNNDRIWIGYFSGSITHNKDFAQIESILKDILERYPQVYLKLGGVIQENGLGDYRNRIEKVGFTEWQNLPNMIANVAINLMPLEDTCFHSCKSENKWMEAALVHVPSVMSYNVELEKVIVSGKTGFLCANKEEWYTSLKMLIEDENLRRSVGDAAFQRVMERYTTNYPDTEAVKMVLGELKER</sequence>
<dbReference type="InterPro" id="IPR001296">
    <property type="entry name" value="Glyco_trans_1"/>
</dbReference>
<dbReference type="RefSeq" id="WP_249329597.1">
    <property type="nucleotide sequence ID" value="NZ_CP060635.1"/>
</dbReference>
<dbReference type="Pfam" id="PF00535">
    <property type="entry name" value="Glycos_transf_2"/>
    <property type="match status" value="1"/>
</dbReference>
<dbReference type="CDD" id="cd02440">
    <property type="entry name" value="AdoMet_MTases"/>
    <property type="match status" value="1"/>
</dbReference>
<dbReference type="InterPro" id="IPR029044">
    <property type="entry name" value="Nucleotide-diphossugar_trans"/>
</dbReference>
<dbReference type="PANTHER" id="PTHR43179">
    <property type="entry name" value="RHAMNOSYLTRANSFERASE WBBL"/>
    <property type="match status" value="1"/>
</dbReference>
<feature type="domain" description="Glycosyltransferase 2-like" evidence="6">
    <location>
        <begin position="887"/>
        <end position="1058"/>
    </location>
</feature>
<dbReference type="Pfam" id="PF08242">
    <property type="entry name" value="Methyltransf_12"/>
    <property type="match status" value="1"/>
</dbReference>
<evidence type="ECO:0000256" key="3">
    <source>
        <dbReference type="ARBA" id="ARBA00022676"/>
    </source>
</evidence>
<feature type="domain" description="Glycosyl transferase family 1" evidence="5">
    <location>
        <begin position="1370"/>
        <end position="1508"/>
    </location>
</feature>
<dbReference type="Gene3D" id="3.40.50.150">
    <property type="entry name" value="Vaccinia Virus protein VP39"/>
    <property type="match status" value="1"/>
</dbReference>
<dbReference type="SUPFAM" id="SSF53335">
    <property type="entry name" value="S-adenosyl-L-methionine-dependent methyltransferases"/>
    <property type="match status" value="1"/>
</dbReference>
<dbReference type="Proteomes" id="UP000515860">
    <property type="component" value="Chromosome"/>
</dbReference>
<comment type="pathway">
    <text evidence="1">Cell wall biogenesis; cell wall polysaccharide biosynthesis.</text>
</comment>